<evidence type="ECO:0000313" key="1">
    <source>
        <dbReference type="EMBL" id="OBZ83423.1"/>
    </source>
</evidence>
<comment type="caution">
    <text evidence="1">The sequence shown here is derived from an EMBL/GenBank/DDBJ whole genome shotgun (WGS) entry which is preliminary data.</text>
</comment>
<gene>
    <name evidence="1" type="ORF">A0J61_08528</name>
</gene>
<protein>
    <submittedName>
        <fullName evidence="1">Uncharacterized protein</fullName>
    </submittedName>
</protein>
<accession>A0A1C7N2T2</accession>
<evidence type="ECO:0000313" key="2">
    <source>
        <dbReference type="Proteomes" id="UP000093000"/>
    </source>
</evidence>
<dbReference type="InParanoid" id="A0A1C7N2T2"/>
<dbReference type="AlphaFoldDB" id="A0A1C7N2T2"/>
<proteinExistence type="predicted"/>
<keyword evidence="2" id="KW-1185">Reference proteome</keyword>
<name>A0A1C7N2T2_9FUNG</name>
<organism evidence="1 2">
    <name type="scientific">Choanephora cucurbitarum</name>
    <dbReference type="NCBI Taxonomy" id="101091"/>
    <lineage>
        <taxon>Eukaryota</taxon>
        <taxon>Fungi</taxon>
        <taxon>Fungi incertae sedis</taxon>
        <taxon>Mucoromycota</taxon>
        <taxon>Mucoromycotina</taxon>
        <taxon>Mucoromycetes</taxon>
        <taxon>Mucorales</taxon>
        <taxon>Mucorineae</taxon>
        <taxon>Choanephoraceae</taxon>
        <taxon>Choanephoroideae</taxon>
        <taxon>Choanephora</taxon>
    </lineage>
</organism>
<dbReference type="Proteomes" id="UP000093000">
    <property type="component" value="Unassembled WGS sequence"/>
</dbReference>
<reference evidence="1 2" key="1">
    <citation type="submission" date="2016-03" db="EMBL/GenBank/DDBJ databases">
        <title>Choanephora cucurbitarum.</title>
        <authorList>
            <person name="Min B."/>
            <person name="Park H."/>
            <person name="Park J.-H."/>
            <person name="Shin H.-D."/>
            <person name="Choi I.-G."/>
        </authorList>
    </citation>
    <scope>NUCLEOTIDE SEQUENCE [LARGE SCALE GENOMIC DNA]</scope>
    <source>
        <strain evidence="1 2">KUS-F28377</strain>
    </source>
</reference>
<sequence length="68" mass="7354">MFSSNLDQVTHIKFFKSGAISLSGPLLSQSTVSSSGKIMTVTAMSNKLDKTSHSNILLKSLTCNYEDI</sequence>
<dbReference type="EMBL" id="LUGH01000666">
    <property type="protein sequence ID" value="OBZ83423.1"/>
    <property type="molecule type" value="Genomic_DNA"/>
</dbReference>